<organism evidence="2 3">
    <name type="scientific">Colletotrichum liriopes</name>
    <dbReference type="NCBI Taxonomy" id="708192"/>
    <lineage>
        <taxon>Eukaryota</taxon>
        <taxon>Fungi</taxon>
        <taxon>Dikarya</taxon>
        <taxon>Ascomycota</taxon>
        <taxon>Pezizomycotina</taxon>
        <taxon>Sordariomycetes</taxon>
        <taxon>Hypocreomycetidae</taxon>
        <taxon>Glomerellales</taxon>
        <taxon>Glomerellaceae</taxon>
        <taxon>Colletotrichum</taxon>
        <taxon>Colletotrichum spaethianum species complex</taxon>
    </lineage>
</organism>
<name>A0AA37GZD5_9PEZI</name>
<feature type="region of interest" description="Disordered" evidence="1">
    <location>
        <begin position="174"/>
        <end position="208"/>
    </location>
</feature>
<dbReference type="Proteomes" id="UP001055172">
    <property type="component" value="Unassembled WGS sequence"/>
</dbReference>
<dbReference type="EMBL" id="BPPX01000050">
    <property type="protein sequence ID" value="GJC90151.1"/>
    <property type="molecule type" value="Genomic_DNA"/>
</dbReference>
<gene>
    <name evidence="2" type="ORF">ColLi_12989</name>
</gene>
<comment type="caution">
    <text evidence="2">The sequence shown here is derived from an EMBL/GenBank/DDBJ whole genome shotgun (WGS) entry which is preliminary data.</text>
</comment>
<feature type="region of interest" description="Disordered" evidence="1">
    <location>
        <begin position="302"/>
        <end position="326"/>
    </location>
</feature>
<evidence type="ECO:0000313" key="2">
    <source>
        <dbReference type="EMBL" id="GJC90151.1"/>
    </source>
</evidence>
<dbReference type="AlphaFoldDB" id="A0AA37GZD5"/>
<evidence type="ECO:0000256" key="1">
    <source>
        <dbReference type="SAM" id="MobiDB-lite"/>
    </source>
</evidence>
<protein>
    <submittedName>
        <fullName evidence="2">Uncharacterized protein</fullName>
    </submittedName>
</protein>
<sequence>MENTAIAPTSPGTMSPTPFSPESMPVALLTYKQKLAERIPAIVSTDYRNTLLDTIEAQVDVPSLDCKLRWTVEAAYHNNTEPASHEVVALCLCFDSGALEDDSLRVQRGFYAKHSGLAHHMRDWSLRGLIDKHNAKVRAGDISAPLITHGDGAAADSVAGDGVAGRTDRALAAARREKRPASAVEDLSPGPPARRPHPPVDPSTIYYESRNTPRLNSLVKNRGTKSKRTVAPGRPVIPQAVLDRLPPSFMDPSTGGFAQLSQLANPDTGMTRNMLPPSNRVDSFANSGSIFGNPGGIAAAGSSSAAPVPTGLGSPFPGGDSENQDTKDTAAAAIAAAAAGDNTSDTPGNNAENPWVVAETATEARLASLAAQIAMHRQRARDKLQHARALREEHDKMAERQPLEGSAGIKDFVVYINESHSLAGRSIKHQEEAVAAVAEAGRLESELVEEALKSVNQRMDRVQGIVVGTASILKREKAACASFAAQQVAQMAALKSHKEK</sequence>
<reference evidence="2 3" key="1">
    <citation type="submission" date="2021-07" db="EMBL/GenBank/DDBJ databases">
        <title>Genome data of Colletotrichum spaethianum.</title>
        <authorList>
            <person name="Utami Y.D."/>
            <person name="Hiruma K."/>
        </authorList>
    </citation>
    <scope>NUCLEOTIDE SEQUENCE [LARGE SCALE GENOMIC DNA]</scope>
    <source>
        <strain evidence="2 3">MAFF 242679</strain>
    </source>
</reference>
<evidence type="ECO:0000313" key="3">
    <source>
        <dbReference type="Proteomes" id="UP001055172"/>
    </source>
</evidence>
<proteinExistence type="predicted"/>
<keyword evidence="3" id="KW-1185">Reference proteome</keyword>
<accession>A0AA37GZD5</accession>